<proteinExistence type="predicted"/>
<feature type="region of interest" description="Disordered" evidence="1">
    <location>
        <begin position="1"/>
        <end position="39"/>
    </location>
</feature>
<keyword evidence="3" id="KW-1185">Reference proteome</keyword>
<evidence type="ECO:0000256" key="1">
    <source>
        <dbReference type="SAM" id="MobiDB-lite"/>
    </source>
</evidence>
<dbReference type="PANTHER" id="PTHR31571">
    <property type="entry name" value="ALTERED INHERITANCE OF MITOCHONDRIA PROTEIN 6"/>
    <property type="match status" value="1"/>
</dbReference>
<evidence type="ECO:0000313" key="3">
    <source>
        <dbReference type="Proteomes" id="UP000812966"/>
    </source>
</evidence>
<dbReference type="AlphaFoldDB" id="A0A8K0JPD3"/>
<dbReference type="PANTHER" id="PTHR31571:SF1">
    <property type="entry name" value="ALTERED INHERITANCE OF MITOCHONDRIA PROTEIN 6"/>
    <property type="match status" value="1"/>
</dbReference>
<dbReference type="InterPro" id="IPR051236">
    <property type="entry name" value="HAT_RTT109-like"/>
</dbReference>
<gene>
    <name evidence="2" type="ORF">FFLO_01546</name>
</gene>
<dbReference type="Proteomes" id="UP000812966">
    <property type="component" value="Unassembled WGS sequence"/>
</dbReference>
<sequence length="380" mass="42123">MSSTCALPHGGGSVNTRDHDGVKDGVQERGLFGDDEKQNCTGQSQLTQELAKGGLWGQPRDQRVNYINSHNDEDQDSPFWTAYNNTVASIEIDLWLYEDGKGINTSSCAPEEIPADQTLLIGHDLNDLDPRRTFKKVYLDPIMSILNETTSRPKPQGQHGWNGIFTDKGAPGETLLLTIDLKENTDKIWEALVKEFQPLFDAGLLTSFRRKEGATDLTDGYVDIKPLTVIGTGNTPYGKVIPMNPRFIFKDGPLMSIDEPIPNITNSVWNGNSDDTTPIYWHNSISPTASDSIDKVLTLGLTESLKTGYRTAARLAHDMGIQTRWWGIGTAQLFDAALHYQKEIGGDWLNADDLAEAVNFEKDRQREASTECLSTTQDSD</sequence>
<feature type="compositionally biased region" description="Basic and acidic residues" evidence="1">
    <location>
        <begin position="16"/>
        <end position="38"/>
    </location>
</feature>
<reference evidence="2" key="1">
    <citation type="submission" date="2020-04" db="EMBL/GenBank/DDBJ databases">
        <title>Analysis of mating type loci in Filobasidium floriforme.</title>
        <authorList>
            <person name="Nowrousian M."/>
        </authorList>
    </citation>
    <scope>NUCLEOTIDE SEQUENCE</scope>
    <source>
        <strain evidence="2">CBS 6242</strain>
    </source>
</reference>
<comment type="caution">
    <text evidence="2">The sequence shown here is derived from an EMBL/GenBank/DDBJ whole genome shotgun (WGS) entry which is preliminary data.</text>
</comment>
<protein>
    <submittedName>
        <fullName evidence="2">Uncharacterized protein</fullName>
    </submittedName>
</protein>
<dbReference type="EMBL" id="JABELV010000022">
    <property type="protein sequence ID" value="KAG7562988.1"/>
    <property type="molecule type" value="Genomic_DNA"/>
</dbReference>
<name>A0A8K0JPD3_9TREE</name>
<organism evidence="2 3">
    <name type="scientific">Filobasidium floriforme</name>
    <dbReference type="NCBI Taxonomy" id="5210"/>
    <lineage>
        <taxon>Eukaryota</taxon>
        <taxon>Fungi</taxon>
        <taxon>Dikarya</taxon>
        <taxon>Basidiomycota</taxon>
        <taxon>Agaricomycotina</taxon>
        <taxon>Tremellomycetes</taxon>
        <taxon>Filobasidiales</taxon>
        <taxon>Filobasidiaceae</taxon>
        <taxon>Filobasidium</taxon>
    </lineage>
</organism>
<evidence type="ECO:0000313" key="2">
    <source>
        <dbReference type="EMBL" id="KAG7562988.1"/>
    </source>
</evidence>
<accession>A0A8K0JPD3</accession>